<comment type="catalytic activity">
    <reaction evidence="1">
        <text>Random endo-hydrolysis of N-acetyl-beta-D-glucosaminide (1-&gt;4)-beta-linkages in chitin and chitodextrins.</text>
        <dbReference type="EC" id="3.2.1.14"/>
    </reaction>
</comment>
<dbReference type="Pfam" id="PF00704">
    <property type="entry name" value="Glyco_hydro_18"/>
    <property type="match status" value="1"/>
</dbReference>
<evidence type="ECO:0000256" key="7">
    <source>
        <dbReference type="ARBA" id="ARBA00023326"/>
    </source>
</evidence>
<dbReference type="InterPro" id="IPR001223">
    <property type="entry name" value="Glyco_hydro18_cat"/>
</dbReference>
<dbReference type="PANTHER" id="PTHR45708:SF49">
    <property type="entry name" value="ENDOCHITINASE"/>
    <property type="match status" value="1"/>
</dbReference>
<dbReference type="OrthoDB" id="6020543at2759"/>
<dbReference type="GO" id="GO:0006032">
    <property type="term" value="P:chitin catabolic process"/>
    <property type="evidence" value="ECO:0007669"/>
    <property type="project" value="UniProtKB-KW"/>
</dbReference>
<dbReference type="InParanoid" id="A0A1Y1YTK8"/>
<evidence type="ECO:0000256" key="6">
    <source>
        <dbReference type="ARBA" id="ARBA00023295"/>
    </source>
</evidence>
<evidence type="ECO:0000256" key="2">
    <source>
        <dbReference type="ARBA" id="ARBA00012729"/>
    </source>
</evidence>
<feature type="signal peptide" evidence="10">
    <location>
        <begin position="1"/>
        <end position="21"/>
    </location>
</feature>
<evidence type="ECO:0000256" key="5">
    <source>
        <dbReference type="ARBA" id="ARBA00023277"/>
    </source>
</evidence>
<evidence type="ECO:0000313" key="14">
    <source>
        <dbReference type="Proteomes" id="UP000193498"/>
    </source>
</evidence>
<gene>
    <name evidence="13" type="ORF">K493DRAFT_209805</name>
    <name evidence="12" type="ORF">K493DRAFT_231699</name>
</gene>
<keyword evidence="6 8" id="KW-0326">Glycosidase</keyword>
<dbReference type="InterPro" id="IPR050542">
    <property type="entry name" value="Glycosyl_Hydrlase18_Chitinase"/>
</dbReference>
<feature type="chain" id="PRO_5011907691" description="chitinase" evidence="10">
    <location>
        <begin position="22"/>
        <end position="311"/>
    </location>
</feature>
<evidence type="ECO:0000256" key="10">
    <source>
        <dbReference type="SAM" id="SignalP"/>
    </source>
</evidence>
<keyword evidence="7" id="KW-0624">Polysaccharide degradation</keyword>
<organism evidence="13 14">
    <name type="scientific">Basidiobolus meristosporus CBS 931.73</name>
    <dbReference type="NCBI Taxonomy" id="1314790"/>
    <lineage>
        <taxon>Eukaryota</taxon>
        <taxon>Fungi</taxon>
        <taxon>Fungi incertae sedis</taxon>
        <taxon>Zoopagomycota</taxon>
        <taxon>Entomophthoromycotina</taxon>
        <taxon>Basidiobolomycetes</taxon>
        <taxon>Basidiobolales</taxon>
        <taxon>Basidiobolaceae</taxon>
        <taxon>Basidiobolus</taxon>
    </lineage>
</organism>
<dbReference type="InterPro" id="IPR045321">
    <property type="entry name" value="Cts1-like"/>
</dbReference>
<dbReference type="EMBL" id="MCFE01000071">
    <property type="protein sequence ID" value="ORY01306.1"/>
    <property type="molecule type" value="Genomic_DNA"/>
</dbReference>
<dbReference type="SUPFAM" id="SSF51445">
    <property type="entry name" value="(Trans)glycosidases"/>
    <property type="match status" value="1"/>
</dbReference>
<keyword evidence="4" id="KW-0146">Chitin degradation</keyword>
<keyword evidence="5" id="KW-0119">Carbohydrate metabolism</keyword>
<dbReference type="Gene3D" id="3.20.20.80">
    <property type="entry name" value="Glycosidases"/>
    <property type="match status" value="1"/>
</dbReference>
<dbReference type="GO" id="GO:0008843">
    <property type="term" value="F:endochitinase activity"/>
    <property type="evidence" value="ECO:0007669"/>
    <property type="project" value="UniProtKB-EC"/>
</dbReference>
<dbReference type="EMBL" id="MCFE01000403">
    <property type="protein sequence ID" value="ORX90045.1"/>
    <property type="molecule type" value="Genomic_DNA"/>
</dbReference>
<dbReference type="GO" id="GO:0000272">
    <property type="term" value="P:polysaccharide catabolic process"/>
    <property type="evidence" value="ECO:0007669"/>
    <property type="project" value="UniProtKB-KW"/>
</dbReference>
<dbReference type="STRING" id="1314790.A0A1Y1YTK8"/>
<accession>A0A1Y1YTK8</accession>
<keyword evidence="3 8" id="KW-0378">Hydrolase</keyword>
<feature type="domain" description="GH18" evidence="11">
    <location>
        <begin position="28"/>
        <end position="311"/>
    </location>
</feature>
<evidence type="ECO:0000256" key="9">
    <source>
        <dbReference type="RuleBase" id="RU004453"/>
    </source>
</evidence>
<dbReference type="PROSITE" id="PS01095">
    <property type="entry name" value="GH18_1"/>
    <property type="match status" value="1"/>
</dbReference>
<dbReference type="InterPro" id="IPR001579">
    <property type="entry name" value="Glyco_hydro_18_chit_AS"/>
</dbReference>
<dbReference type="GO" id="GO:0005576">
    <property type="term" value="C:extracellular region"/>
    <property type="evidence" value="ECO:0007669"/>
    <property type="project" value="TreeGrafter"/>
</dbReference>
<dbReference type="PROSITE" id="PS51910">
    <property type="entry name" value="GH18_2"/>
    <property type="match status" value="1"/>
</dbReference>
<dbReference type="InterPro" id="IPR017853">
    <property type="entry name" value="GH"/>
</dbReference>
<protein>
    <recommendedName>
        <fullName evidence="2">chitinase</fullName>
        <ecNumber evidence="2">3.2.1.14</ecNumber>
    </recommendedName>
</protein>
<comment type="caution">
    <text evidence="13">The sequence shown here is derived from an EMBL/GenBank/DDBJ whole genome shotgun (WGS) entry which is preliminary data.</text>
</comment>
<evidence type="ECO:0000313" key="12">
    <source>
        <dbReference type="EMBL" id="ORX90045.1"/>
    </source>
</evidence>
<evidence type="ECO:0000256" key="8">
    <source>
        <dbReference type="RuleBase" id="RU000489"/>
    </source>
</evidence>
<dbReference type="Proteomes" id="UP000193498">
    <property type="component" value="Unassembled WGS sequence"/>
</dbReference>
<dbReference type="CDD" id="cd02877">
    <property type="entry name" value="GH18_hevamine_XipI_class_III"/>
    <property type="match status" value="1"/>
</dbReference>
<dbReference type="AlphaFoldDB" id="A0A1Y1YTK8"/>
<evidence type="ECO:0000256" key="3">
    <source>
        <dbReference type="ARBA" id="ARBA00022801"/>
    </source>
</evidence>
<evidence type="ECO:0000256" key="1">
    <source>
        <dbReference type="ARBA" id="ARBA00000822"/>
    </source>
</evidence>
<reference evidence="13 14" key="1">
    <citation type="submission" date="2016-07" db="EMBL/GenBank/DDBJ databases">
        <title>Pervasive Adenine N6-methylation of Active Genes in Fungi.</title>
        <authorList>
            <consortium name="DOE Joint Genome Institute"/>
            <person name="Mondo S.J."/>
            <person name="Dannebaum R.O."/>
            <person name="Kuo R.C."/>
            <person name="Labutti K."/>
            <person name="Haridas S."/>
            <person name="Kuo A."/>
            <person name="Salamov A."/>
            <person name="Ahrendt S.R."/>
            <person name="Lipzen A."/>
            <person name="Sullivan W."/>
            <person name="Andreopoulos W.B."/>
            <person name="Clum A."/>
            <person name="Lindquist E."/>
            <person name="Daum C."/>
            <person name="Ramamoorthy G.K."/>
            <person name="Gryganskyi A."/>
            <person name="Culley D."/>
            <person name="Magnuson J.K."/>
            <person name="James T.Y."/>
            <person name="O'Malley M.A."/>
            <person name="Stajich J.E."/>
            <person name="Spatafora J.W."/>
            <person name="Visel A."/>
            <person name="Grigoriev I.V."/>
        </authorList>
    </citation>
    <scope>NUCLEOTIDE SEQUENCE [LARGE SCALE GENOMIC DNA]</scope>
    <source>
        <strain evidence="13 14">CBS 931.73</strain>
    </source>
</reference>
<comment type="similarity">
    <text evidence="9">Belongs to the glycosyl hydrolase 18 family.</text>
</comment>
<keyword evidence="14" id="KW-1185">Reference proteome</keyword>
<name>A0A1Y1YTK8_9FUNG</name>
<evidence type="ECO:0000259" key="11">
    <source>
        <dbReference type="PROSITE" id="PS51910"/>
    </source>
</evidence>
<sequence length="311" mass="33560">MKISSPLSLTALSTGFGLALAFDERCDSNFAAYWGQNSFGISSTDRAQWEKPLRGYCEDDAVDVINLSFLNVFNSGSKTPPQINLSFHCASATFPGTALVNCPDIGNDIAYCQSKGKKVFMSLGGATGSYGFQGDADAALFARTLWDLLLGGSSDMRPFGTAKLDGIDLDIEGGSSRGYSALVKTLRELYAQDSSKKYYISGAPQCPFPDMFLGAALNEAWFDMVFVQFYNNHCAASNPSNFNFGDWHTWATTKSVNKDVKVYLGIPGSPSSAGSGYIPANQVNQIVNDIRKKYSSFGGVMAWDASTSDMN</sequence>
<evidence type="ECO:0000313" key="13">
    <source>
        <dbReference type="EMBL" id="ORY01306.1"/>
    </source>
</evidence>
<keyword evidence="10" id="KW-0732">Signal</keyword>
<proteinExistence type="inferred from homology"/>
<evidence type="ECO:0000256" key="4">
    <source>
        <dbReference type="ARBA" id="ARBA00023024"/>
    </source>
</evidence>
<dbReference type="EC" id="3.2.1.14" evidence="2"/>
<feature type="non-terminal residue" evidence="13">
    <location>
        <position position="311"/>
    </location>
</feature>
<dbReference type="PANTHER" id="PTHR45708">
    <property type="entry name" value="ENDOCHITINASE"/>
    <property type="match status" value="1"/>
</dbReference>